<proteinExistence type="predicted"/>
<keyword evidence="2" id="KW-1185">Reference proteome</keyword>
<dbReference type="Proteomes" id="UP000595140">
    <property type="component" value="Unassembled WGS sequence"/>
</dbReference>
<dbReference type="AlphaFoldDB" id="A0A484M3R5"/>
<organism evidence="1 2">
    <name type="scientific">Cuscuta campestris</name>
    <dbReference type="NCBI Taxonomy" id="132261"/>
    <lineage>
        <taxon>Eukaryota</taxon>
        <taxon>Viridiplantae</taxon>
        <taxon>Streptophyta</taxon>
        <taxon>Embryophyta</taxon>
        <taxon>Tracheophyta</taxon>
        <taxon>Spermatophyta</taxon>
        <taxon>Magnoliopsida</taxon>
        <taxon>eudicotyledons</taxon>
        <taxon>Gunneridae</taxon>
        <taxon>Pentapetalae</taxon>
        <taxon>asterids</taxon>
        <taxon>lamiids</taxon>
        <taxon>Solanales</taxon>
        <taxon>Convolvulaceae</taxon>
        <taxon>Cuscuteae</taxon>
        <taxon>Cuscuta</taxon>
        <taxon>Cuscuta subgen. Grammica</taxon>
        <taxon>Cuscuta sect. Cleistogrammica</taxon>
    </lineage>
</organism>
<dbReference type="EMBL" id="OOIL02002369">
    <property type="protein sequence ID" value="VFQ82658.1"/>
    <property type="molecule type" value="Genomic_DNA"/>
</dbReference>
<sequence length="69" mass="7964">MKGESLKAVGFKLCVSNHPAFLTKFPTPEFDCASDLFFNLHHPERFFSKLNTCVVFPECPCYDAWNRHP</sequence>
<evidence type="ECO:0000313" key="1">
    <source>
        <dbReference type="EMBL" id="VFQ82658.1"/>
    </source>
</evidence>
<gene>
    <name evidence="1" type="ORF">CCAM_LOCUS24434</name>
</gene>
<reference evidence="1 2" key="1">
    <citation type="submission" date="2018-04" db="EMBL/GenBank/DDBJ databases">
        <authorList>
            <person name="Vogel A."/>
        </authorList>
    </citation>
    <scope>NUCLEOTIDE SEQUENCE [LARGE SCALE GENOMIC DNA]</scope>
</reference>
<accession>A0A484M3R5</accession>
<protein>
    <submittedName>
        <fullName evidence="1">Uncharacterized protein</fullName>
    </submittedName>
</protein>
<name>A0A484M3R5_9ASTE</name>
<evidence type="ECO:0000313" key="2">
    <source>
        <dbReference type="Proteomes" id="UP000595140"/>
    </source>
</evidence>